<name>A0A5U8XKH4_SALMU</name>
<sequence length="88" mass="9768">MSQNINRKVSAKKDVYYAVGEVVRAVIDKEQVLHLAVPSEVTRADRRMLDKLVIKAKARDGVRSVKEVPGTVMELVDGEIHVRRSAAA</sequence>
<dbReference type="AlphaFoldDB" id="A0A5U8XKH4"/>
<comment type="caution">
    <text evidence="1">The sequence shown here is derived from an EMBL/GenBank/DDBJ whole genome shotgun (WGS) entry which is preliminary data.</text>
</comment>
<organism evidence="1">
    <name type="scientific">Salmonella muenchen</name>
    <dbReference type="NCBI Taxonomy" id="596"/>
    <lineage>
        <taxon>Bacteria</taxon>
        <taxon>Pseudomonadati</taxon>
        <taxon>Pseudomonadota</taxon>
        <taxon>Gammaproteobacteria</taxon>
        <taxon>Enterobacterales</taxon>
        <taxon>Enterobacteriaceae</taxon>
        <taxon>Salmonella</taxon>
    </lineage>
</organism>
<evidence type="ECO:0000313" key="1">
    <source>
        <dbReference type="EMBL" id="EBS0563314.1"/>
    </source>
</evidence>
<gene>
    <name evidence="1" type="ORF">DTU56_09305</name>
</gene>
<accession>A0A5U8XKH4</accession>
<protein>
    <submittedName>
        <fullName evidence="1">Uncharacterized protein</fullName>
    </submittedName>
</protein>
<dbReference type="EMBL" id="AAGUDP010000006">
    <property type="protein sequence ID" value="EBS0563314.1"/>
    <property type="molecule type" value="Genomic_DNA"/>
</dbReference>
<proteinExistence type="predicted"/>
<reference evidence="1" key="1">
    <citation type="submission" date="2018-07" db="EMBL/GenBank/DDBJ databases">
        <authorList>
            <person name="Ashton P.M."/>
            <person name="Dallman T."/>
            <person name="Nair S."/>
            <person name="De Pinna E."/>
            <person name="Peters T."/>
            <person name="Grant K."/>
        </authorList>
    </citation>
    <scope>NUCLEOTIDE SEQUENCE</scope>
    <source>
        <strain evidence="1">142535</strain>
    </source>
</reference>